<proteinExistence type="predicted"/>
<reference evidence="1" key="1">
    <citation type="submission" date="2023-03" db="EMBL/GenBank/DDBJ databases">
        <title>Massive genome expansion in bonnet fungi (Mycena s.s.) driven by repeated elements and novel gene families across ecological guilds.</title>
        <authorList>
            <consortium name="Lawrence Berkeley National Laboratory"/>
            <person name="Harder C.B."/>
            <person name="Miyauchi S."/>
            <person name="Viragh M."/>
            <person name="Kuo A."/>
            <person name="Thoen E."/>
            <person name="Andreopoulos B."/>
            <person name="Lu D."/>
            <person name="Skrede I."/>
            <person name="Drula E."/>
            <person name="Henrissat B."/>
            <person name="Morin E."/>
            <person name="Kohler A."/>
            <person name="Barry K."/>
            <person name="LaButti K."/>
            <person name="Morin E."/>
            <person name="Salamov A."/>
            <person name="Lipzen A."/>
            <person name="Mereny Z."/>
            <person name="Hegedus B."/>
            <person name="Baldrian P."/>
            <person name="Stursova M."/>
            <person name="Weitz H."/>
            <person name="Taylor A."/>
            <person name="Grigoriev I.V."/>
            <person name="Nagy L.G."/>
            <person name="Martin F."/>
            <person name="Kauserud H."/>
        </authorList>
    </citation>
    <scope>NUCLEOTIDE SEQUENCE</scope>
    <source>
        <strain evidence="1">CBHHK067</strain>
    </source>
</reference>
<dbReference type="SUPFAM" id="SSF52047">
    <property type="entry name" value="RNI-like"/>
    <property type="match status" value="1"/>
</dbReference>
<accession>A0AAD7GCX4</accession>
<dbReference type="Proteomes" id="UP001221757">
    <property type="component" value="Unassembled WGS sequence"/>
</dbReference>
<gene>
    <name evidence="1" type="ORF">B0H17DRAFT_1206978</name>
</gene>
<dbReference type="EMBL" id="JARKIE010000137">
    <property type="protein sequence ID" value="KAJ7677568.1"/>
    <property type="molecule type" value="Genomic_DNA"/>
</dbReference>
<dbReference type="Gene3D" id="3.80.10.10">
    <property type="entry name" value="Ribonuclease Inhibitor"/>
    <property type="match status" value="1"/>
</dbReference>
<evidence type="ECO:0000313" key="1">
    <source>
        <dbReference type="EMBL" id="KAJ7677568.1"/>
    </source>
</evidence>
<evidence type="ECO:0000313" key="2">
    <source>
        <dbReference type="Proteomes" id="UP001221757"/>
    </source>
</evidence>
<organism evidence="1 2">
    <name type="scientific">Mycena rosella</name>
    <name type="common">Pink bonnet</name>
    <name type="synonym">Agaricus rosellus</name>
    <dbReference type="NCBI Taxonomy" id="1033263"/>
    <lineage>
        <taxon>Eukaryota</taxon>
        <taxon>Fungi</taxon>
        <taxon>Dikarya</taxon>
        <taxon>Basidiomycota</taxon>
        <taxon>Agaricomycotina</taxon>
        <taxon>Agaricomycetes</taxon>
        <taxon>Agaricomycetidae</taxon>
        <taxon>Agaricales</taxon>
        <taxon>Marasmiineae</taxon>
        <taxon>Mycenaceae</taxon>
        <taxon>Mycena</taxon>
    </lineage>
</organism>
<dbReference type="AlphaFoldDB" id="A0AAD7GCX4"/>
<evidence type="ECO:0008006" key="3">
    <source>
        <dbReference type="Google" id="ProtNLM"/>
    </source>
</evidence>
<dbReference type="InterPro" id="IPR032675">
    <property type="entry name" value="LRR_dom_sf"/>
</dbReference>
<name>A0AAD7GCX4_MYCRO</name>
<sequence>MPSAVSRVPLLSLAPEIITEIWVNLTRQSKSRVLAVSRAWQAQARAIPYMWTEFEFGPGSIPNDLLIANRWLGDSGALTIAVTIRRPPSGNVTGGLSVASILEESVQPISYRLKHLHISACESNVDIIQTFIASVGFSTSLKSLVVILEGHWLRTSLLPSQSPQSCIPAHVQHTPVLAYRTRNGNFPYGGCSGPSDRQIGPLLRELKDALESAPVLVRLGFFQELPYQPASAENLSISLPTVTSLAFHRLTHDSLRRLLSILVVQRFSDLTISLHPDETSGTHENALQIVEQLHIPEFATALHTLNIQNFAPHCDPAFFKPFQNLQTLRLDFTPGSLSTAFWAALVDPTTDGPKSLPALRSLTLVGLNVIHVQEIVHLRNLAAHPRLELLELILEQKDAVVARSFRWSAWLEKNVGVLSIAHFVDKRRYDSTRSRFNV</sequence>
<comment type="caution">
    <text evidence="1">The sequence shown here is derived from an EMBL/GenBank/DDBJ whole genome shotgun (WGS) entry which is preliminary data.</text>
</comment>
<keyword evidence="2" id="KW-1185">Reference proteome</keyword>
<protein>
    <recommendedName>
        <fullName evidence="3">F-box domain-containing protein</fullName>
    </recommendedName>
</protein>